<feature type="region of interest" description="Disordered" evidence="3">
    <location>
        <begin position="1"/>
        <end position="20"/>
    </location>
</feature>
<dbReference type="PIRSF" id="PIRSF005690">
    <property type="entry name" value="GerBA"/>
    <property type="match status" value="1"/>
</dbReference>
<dbReference type="InterPro" id="IPR050768">
    <property type="entry name" value="UPF0353/GerABKA_families"/>
</dbReference>
<proteinExistence type="inferred from homology"/>
<dbReference type="KEGG" id="prz:GZH47_02035"/>
<feature type="transmembrane region" description="Helical" evidence="4">
    <location>
        <begin position="429"/>
        <end position="453"/>
    </location>
</feature>
<dbReference type="GO" id="GO:0016020">
    <property type="term" value="C:membrane"/>
    <property type="evidence" value="ECO:0007669"/>
    <property type="project" value="InterPro"/>
</dbReference>
<reference evidence="5 6" key="1">
    <citation type="submission" date="2020-02" db="EMBL/GenBank/DDBJ databases">
        <title>Paenibacillus sp. nov., isolated from rhizosphere soil of tomato.</title>
        <authorList>
            <person name="Weon H.-Y."/>
            <person name="Lee S.A."/>
        </authorList>
    </citation>
    <scope>NUCLEOTIDE SEQUENCE [LARGE SCALE GENOMIC DNA]</scope>
    <source>
        <strain evidence="5 6">14171R-81</strain>
    </source>
</reference>
<protein>
    <submittedName>
        <fullName evidence="5">Spore germination protein</fullName>
    </submittedName>
</protein>
<evidence type="ECO:0000256" key="2">
    <source>
        <dbReference type="ARBA" id="ARBA00023136"/>
    </source>
</evidence>
<name>A0A6C0NU93_9BACL</name>
<organism evidence="5 6">
    <name type="scientific">Paenibacillus rhizovicinus</name>
    <dbReference type="NCBI Taxonomy" id="2704463"/>
    <lineage>
        <taxon>Bacteria</taxon>
        <taxon>Bacillati</taxon>
        <taxon>Bacillota</taxon>
        <taxon>Bacilli</taxon>
        <taxon>Bacillales</taxon>
        <taxon>Paenibacillaceae</taxon>
        <taxon>Paenibacillus</taxon>
    </lineage>
</organism>
<dbReference type="GO" id="GO:0009847">
    <property type="term" value="P:spore germination"/>
    <property type="evidence" value="ECO:0007669"/>
    <property type="project" value="InterPro"/>
</dbReference>
<dbReference type="Proteomes" id="UP000479114">
    <property type="component" value="Chromosome"/>
</dbReference>
<dbReference type="RefSeq" id="WP_162638306.1">
    <property type="nucleotide sequence ID" value="NZ_CP048286.1"/>
</dbReference>
<dbReference type="EMBL" id="CP048286">
    <property type="protein sequence ID" value="QHW29737.1"/>
    <property type="molecule type" value="Genomic_DNA"/>
</dbReference>
<feature type="transmembrane region" description="Helical" evidence="4">
    <location>
        <begin position="307"/>
        <end position="326"/>
    </location>
</feature>
<gene>
    <name evidence="5" type="ORF">GZH47_02035</name>
</gene>
<evidence type="ECO:0000256" key="1">
    <source>
        <dbReference type="ARBA" id="ARBA00005278"/>
    </source>
</evidence>
<dbReference type="PANTHER" id="PTHR22550:SF5">
    <property type="entry name" value="LEUCINE ZIPPER PROTEIN 4"/>
    <property type="match status" value="1"/>
</dbReference>
<dbReference type="InterPro" id="IPR004995">
    <property type="entry name" value="Spore_Ger"/>
</dbReference>
<keyword evidence="6" id="KW-1185">Reference proteome</keyword>
<evidence type="ECO:0000313" key="6">
    <source>
        <dbReference type="Proteomes" id="UP000479114"/>
    </source>
</evidence>
<dbReference type="PANTHER" id="PTHR22550">
    <property type="entry name" value="SPORE GERMINATION PROTEIN"/>
    <property type="match status" value="1"/>
</dbReference>
<keyword evidence="4" id="KW-0812">Transmembrane</keyword>
<keyword evidence="4" id="KW-1133">Transmembrane helix</keyword>
<evidence type="ECO:0000313" key="5">
    <source>
        <dbReference type="EMBL" id="QHW29737.1"/>
    </source>
</evidence>
<evidence type="ECO:0000256" key="3">
    <source>
        <dbReference type="SAM" id="MobiDB-lite"/>
    </source>
</evidence>
<dbReference type="Pfam" id="PF03323">
    <property type="entry name" value="GerA"/>
    <property type="match status" value="1"/>
</dbReference>
<comment type="similarity">
    <text evidence="1">Belongs to the GerABKA family.</text>
</comment>
<keyword evidence="2 4" id="KW-0472">Membrane</keyword>
<feature type="transmembrane region" description="Helical" evidence="4">
    <location>
        <begin position="393"/>
        <end position="417"/>
    </location>
</feature>
<evidence type="ECO:0000256" key="4">
    <source>
        <dbReference type="SAM" id="Phobius"/>
    </source>
</evidence>
<sequence length="518" mass="56809">MKAFPANRRPQTFIDSEPLPPLSASAENNVSVIRQLLGSPSDLSVRSFTIGSGKLPCVLLCIDGLIDKQLINEQVLKPLIQRFADEITPEPAELPNLIIQEILSVTEVELANAMDEVDNGILSGNAALFVDGSAQVVLIDCKGWQTRAIEEPQTESIIRGSREGFNENLRTNTAIVRRMLRDNRLRFDSLKIGRRSKREVVLLSMDGIVNPQLHQEAVRRLKSIDTDDISGSGTVEQFISDNFLSPFPLVITSERPDKVTGGLLQGRLAVLVDGDPFAIIFPITFSSNIQSPEDFYQQWFIAMATRILRMMAAFIATFLPAIYIALLEYHHGMIPSSLAFSIAGSREGVPFPAVIEAFMMEGTLELLREAGIRLPKPIGQTIGIVGGLVIGEAAVSAGIVSPVMVIVVAVTAISSFSFPSYSFAIALRLVRFAIMLAASLFGLYGIILAYIIINIHFVNLKSFGVPYSAPFAPFYSKDWSDVIVRAPATMLKERPTIIDPVDKTRQADNNNGDDNELF</sequence>
<dbReference type="AlphaFoldDB" id="A0A6C0NU93"/>
<accession>A0A6C0NU93</accession>